<dbReference type="PANTHER" id="PTHR35526:SF3">
    <property type="entry name" value="ANTI-SIGMA-F FACTOR RSBW"/>
    <property type="match status" value="1"/>
</dbReference>
<evidence type="ECO:0000256" key="3">
    <source>
        <dbReference type="SAM" id="SignalP"/>
    </source>
</evidence>
<dbReference type="OrthoDB" id="3534907at2"/>
<name>A0A1I0L8T0_9ACTN</name>
<feature type="signal peptide" evidence="3">
    <location>
        <begin position="1"/>
        <end position="44"/>
    </location>
</feature>
<dbReference type="GO" id="GO:0004674">
    <property type="term" value="F:protein serine/threonine kinase activity"/>
    <property type="evidence" value="ECO:0007669"/>
    <property type="project" value="UniProtKB-KW"/>
</dbReference>
<keyword evidence="1" id="KW-0723">Serine/threonine-protein kinase</keyword>
<dbReference type="PANTHER" id="PTHR35526">
    <property type="entry name" value="ANTI-SIGMA-F FACTOR RSBW-RELATED"/>
    <property type="match status" value="1"/>
</dbReference>
<dbReference type="EMBL" id="FOHX01000013">
    <property type="protein sequence ID" value="SEU36053.1"/>
    <property type="molecule type" value="Genomic_DNA"/>
</dbReference>
<evidence type="ECO:0000259" key="4">
    <source>
        <dbReference type="Pfam" id="PF13581"/>
    </source>
</evidence>
<reference evidence="5 6" key="1">
    <citation type="submission" date="2016-10" db="EMBL/GenBank/DDBJ databases">
        <authorList>
            <person name="de Groot N.N."/>
        </authorList>
    </citation>
    <scope>NUCLEOTIDE SEQUENCE [LARGE SCALE GENOMIC DNA]</scope>
    <source>
        <strain evidence="5 6">CGMCC 4.5598</strain>
    </source>
</reference>
<evidence type="ECO:0000313" key="5">
    <source>
        <dbReference type="EMBL" id="SEU36053.1"/>
    </source>
</evidence>
<dbReference type="CDD" id="cd16936">
    <property type="entry name" value="HATPase_RsbW-like"/>
    <property type="match status" value="1"/>
</dbReference>
<dbReference type="FunFam" id="3.30.565.10:FF:000028">
    <property type="entry name" value="PAS sensor protein"/>
    <property type="match status" value="1"/>
</dbReference>
<dbReference type="AlphaFoldDB" id="A0A1I0L8T0"/>
<dbReference type="Gene3D" id="3.30.565.10">
    <property type="entry name" value="Histidine kinase-like ATPase, C-terminal domain"/>
    <property type="match status" value="1"/>
</dbReference>
<keyword evidence="5" id="KW-0418">Kinase</keyword>
<feature type="compositionally biased region" description="Basic and acidic residues" evidence="2">
    <location>
        <begin position="115"/>
        <end position="135"/>
    </location>
</feature>
<evidence type="ECO:0000313" key="6">
    <source>
        <dbReference type="Proteomes" id="UP000199361"/>
    </source>
</evidence>
<feature type="chain" id="PRO_5011475037" evidence="3">
    <location>
        <begin position="45"/>
        <end position="168"/>
    </location>
</feature>
<dbReference type="InterPro" id="IPR003594">
    <property type="entry name" value="HATPase_dom"/>
</dbReference>
<evidence type="ECO:0000256" key="2">
    <source>
        <dbReference type="SAM" id="MobiDB-lite"/>
    </source>
</evidence>
<dbReference type="SUPFAM" id="SSF55874">
    <property type="entry name" value="ATPase domain of HSP90 chaperone/DNA topoisomerase II/histidine kinase"/>
    <property type="match status" value="1"/>
</dbReference>
<organism evidence="5 6">
    <name type="scientific">Nonomuraea wenchangensis</name>
    <dbReference type="NCBI Taxonomy" id="568860"/>
    <lineage>
        <taxon>Bacteria</taxon>
        <taxon>Bacillati</taxon>
        <taxon>Actinomycetota</taxon>
        <taxon>Actinomycetes</taxon>
        <taxon>Streptosporangiales</taxon>
        <taxon>Streptosporangiaceae</taxon>
        <taxon>Nonomuraea</taxon>
    </lineage>
</organism>
<dbReference type="InterPro" id="IPR050267">
    <property type="entry name" value="Anti-sigma-factor_SerPK"/>
</dbReference>
<keyword evidence="3" id="KW-0732">Signal</keyword>
<dbReference type="InterPro" id="IPR036890">
    <property type="entry name" value="HATPase_C_sf"/>
</dbReference>
<evidence type="ECO:0000256" key="1">
    <source>
        <dbReference type="ARBA" id="ARBA00022527"/>
    </source>
</evidence>
<protein>
    <submittedName>
        <fullName evidence="5">Anti-sigma regulatory factor (Ser/Thr protein kinase)</fullName>
    </submittedName>
</protein>
<dbReference type="RefSeq" id="WP_091089291.1">
    <property type="nucleotide sequence ID" value="NZ_FOHX01000013.1"/>
</dbReference>
<feature type="domain" description="Histidine kinase/HSP90-like ATPase" evidence="4">
    <location>
        <begin position="49"/>
        <end position="160"/>
    </location>
</feature>
<feature type="region of interest" description="Disordered" evidence="2">
    <location>
        <begin position="115"/>
        <end position="138"/>
    </location>
</feature>
<proteinExistence type="predicted"/>
<dbReference type="Proteomes" id="UP000199361">
    <property type="component" value="Unassembled WGS sequence"/>
</dbReference>
<sequence length="168" mass="17688">MSPTPTAMRAALPALMPALVPALMPSLTPTSVPVCLSTSMPVVAASWTLPATASSVPRARRAARGLLAEWGPPSETGETAELLVSELVTNAIQHARGPVVLSMWARGGRLRCEVADADPRPPRPRHAGEQDEGSRGLELVEALADTWGSTPSRRGKVVWFELTTPGPA</sequence>
<accession>A0A1I0L8T0</accession>
<dbReference type="STRING" id="568860.SAMN05421811_113120"/>
<dbReference type="Pfam" id="PF13581">
    <property type="entry name" value="HATPase_c_2"/>
    <property type="match status" value="1"/>
</dbReference>
<keyword evidence="6" id="KW-1185">Reference proteome</keyword>
<gene>
    <name evidence="5" type="ORF">SAMN05421811_113120</name>
</gene>
<keyword evidence="5" id="KW-0808">Transferase</keyword>